<accession>A0A0E0KR68</accession>
<dbReference type="AlphaFoldDB" id="A0A0E0KR68"/>
<evidence type="ECO:0000256" key="2">
    <source>
        <dbReference type="SAM" id="Phobius"/>
    </source>
</evidence>
<name>A0A0E0KR68_ORYPU</name>
<dbReference type="PANTHER" id="PTHR31963">
    <property type="entry name" value="RAS GUANINE NUCLEOTIDE EXCHANGE FACTOR K"/>
    <property type="match status" value="1"/>
</dbReference>
<reference evidence="3" key="2">
    <citation type="submission" date="2018-05" db="EMBL/GenBank/DDBJ databases">
        <title>OpunRS2 (Oryza punctata Reference Sequence Version 2).</title>
        <authorList>
            <person name="Zhang J."/>
            <person name="Kudrna D."/>
            <person name="Lee S."/>
            <person name="Talag J."/>
            <person name="Welchert J."/>
            <person name="Wing R.A."/>
        </authorList>
    </citation>
    <scope>NUCLEOTIDE SEQUENCE [LARGE SCALE GENOMIC DNA]</scope>
</reference>
<evidence type="ECO:0000256" key="1">
    <source>
        <dbReference type="SAM" id="MobiDB-lite"/>
    </source>
</evidence>
<feature type="region of interest" description="Disordered" evidence="1">
    <location>
        <begin position="358"/>
        <end position="382"/>
    </location>
</feature>
<feature type="transmembrane region" description="Helical" evidence="2">
    <location>
        <begin position="56"/>
        <end position="76"/>
    </location>
</feature>
<dbReference type="HOGENOM" id="CLU_051432_0_0_1"/>
<dbReference type="Pfam" id="PF12056">
    <property type="entry name" value="DUF3537"/>
    <property type="match status" value="1"/>
</dbReference>
<sequence>MADTASPAAGEAIEPASTPLLRRRGSYTRCMSHSRDELGSFRSCLRWMCVEHSDSSSAVASWLVFALLAVAVPAAARAALPRRAYDGQVQASLTLSAALAYLTLSKLVRRRGLRRLLYLDRLRHDSQDVRAGYTVQLAGSFHLLACFVLPCFLADAAYKVYWYCANRPFPLWWSAAACALEMASWMYRTAMFFVACVLFRIICFLQILRMTGFARDFGQCADVAEVLRQHRRIREQLRRISHRYRKFIVSCLLLVTASQFSALLAATRPHAQVNIATSGELALTASRVRSPQLCSLSLVTGLLICLHSAAKITHKTQAITSVAAQWHADATINSQDRDHENPRTPVVKASSYFHAAGPVVPQPPHASSSGDESDDETSRSDDGLDGTKIVSFHATHISFQKRQALVTYLENNRAGITVFGFVVDRTWLHALFMIEFSLVMWLLGKTIGIS</sequence>
<organism evidence="3">
    <name type="scientific">Oryza punctata</name>
    <name type="common">Red rice</name>
    <dbReference type="NCBI Taxonomy" id="4537"/>
    <lineage>
        <taxon>Eukaryota</taxon>
        <taxon>Viridiplantae</taxon>
        <taxon>Streptophyta</taxon>
        <taxon>Embryophyta</taxon>
        <taxon>Tracheophyta</taxon>
        <taxon>Spermatophyta</taxon>
        <taxon>Magnoliopsida</taxon>
        <taxon>Liliopsida</taxon>
        <taxon>Poales</taxon>
        <taxon>Poaceae</taxon>
        <taxon>BOP clade</taxon>
        <taxon>Oryzoideae</taxon>
        <taxon>Oryzeae</taxon>
        <taxon>Oryzinae</taxon>
        <taxon>Oryza</taxon>
    </lineage>
</organism>
<dbReference type="PANTHER" id="PTHR31963:SF10">
    <property type="entry name" value="F11F12.5 PROTEIN"/>
    <property type="match status" value="1"/>
</dbReference>
<dbReference type="OMA" id="GHLDCET"/>
<dbReference type="Gramene" id="OPUNC04G12060.1">
    <property type="protein sequence ID" value="OPUNC04G12060.1"/>
    <property type="gene ID" value="OPUNC04G12060"/>
</dbReference>
<keyword evidence="2" id="KW-0472">Membrane</keyword>
<dbReference type="InterPro" id="IPR021924">
    <property type="entry name" value="DUF3537"/>
</dbReference>
<dbReference type="eggNOG" id="ENOG502QS17">
    <property type="taxonomic scope" value="Eukaryota"/>
</dbReference>
<reference evidence="3" key="1">
    <citation type="submission" date="2015-04" db="UniProtKB">
        <authorList>
            <consortium name="EnsemblPlants"/>
        </authorList>
    </citation>
    <scope>IDENTIFICATION</scope>
</reference>
<protein>
    <submittedName>
        <fullName evidence="3">Uncharacterized protein</fullName>
    </submittedName>
</protein>
<keyword evidence="2" id="KW-0812">Transmembrane</keyword>
<feature type="transmembrane region" description="Helical" evidence="2">
    <location>
        <begin position="129"/>
        <end position="153"/>
    </location>
</feature>
<feature type="transmembrane region" description="Helical" evidence="2">
    <location>
        <begin position="190"/>
        <end position="208"/>
    </location>
</feature>
<evidence type="ECO:0000313" key="3">
    <source>
        <dbReference type="EnsemblPlants" id="OPUNC04G12060.1"/>
    </source>
</evidence>
<keyword evidence="2" id="KW-1133">Transmembrane helix</keyword>
<dbReference type="EnsemblPlants" id="OPUNC04G12060.1">
    <property type="protein sequence ID" value="OPUNC04G12060.1"/>
    <property type="gene ID" value="OPUNC04G12060"/>
</dbReference>
<dbReference type="STRING" id="4537.A0A0E0KR68"/>
<feature type="transmembrane region" description="Helical" evidence="2">
    <location>
        <begin position="247"/>
        <end position="266"/>
    </location>
</feature>
<dbReference type="Proteomes" id="UP000026962">
    <property type="component" value="Chromosome 4"/>
</dbReference>
<evidence type="ECO:0000313" key="4">
    <source>
        <dbReference type="Proteomes" id="UP000026962"/>
    </source>
</evidence>
<proteinExistence type="predicted"/>
<keyword evidence="4" id="KW-1185">Reference proteome</keyword>